<comment type="caution">
    <text evidence="7">The sequence shown here is derived from an EMBL/GenBank/DDBJ whole genome shotgun (WGS) entry which is preliminary data.</text>
</comment>
<feature type="domain" description="HTH araC/xylS-type" evidence="6">
    <location>
        <begin position="181"/>
        <end position="278"/>
    </location>
</feature>
<reference evidence="7 8" key="1">
    <citation type="submission" date="2019-01" db="EMBL/GenBank/DDBJ databases">
        <authorList>
            <person name="Chen W.-M."/>
        </authorList>
    </citation>
    <scope>NUCLEOTIDE SEQUENCE [LARGE SCALE GENOMIC DNA]</scope>
    <source>
        <strain evidence="7 8">CCP-18</strain>
    </source>
</reference>
<keyword evidence="8" id="KW-1185">Reference proteome</keyword>
<gene>
    <name evidence="7" type="ORF">EOD73_05175</name>
</gene>
<dbReference type="SUPFAM" id="SSF51182">
    <property type="entry name" value="RmlC-like cupins"/>
    <property type="match status" value="1"/>
</dbReference>
<dbReference type="RefSeq" id="WP_127681486.1">
    <property type="nucleotide sequence ID" value="NZ_SACM01000001.1"/>
</dbReference>
<dbReference type="InterPro" id="IPR003313">
    <property type="entry name" value="AraC-bd"/>
</dbReference>
<evidence type="ECO:0000256" key="3">
    <source>
        <dbReference type="ARBA" id="ARBA00023125"/>
    </source>
</evidence>
<proteinExistence type="predicted"/>
<keyword evidence="1" id="KW-0678">Repressor</keyword>
<dbReference type="Pfam" id="PF02311">
    <property type="entry name" value="AraC_binding"/>
    <property type="match status" value="1"/>
</dbReference>
<keyword evidence="2" id="KW-0805">Transcription regulation</keyword>
<dbReference type="CDD" id="cd06124">
    <property type="entry name" value="cupin_NimR-like_N"/>
    <property type="match status" value="1"/>
</dbReference>
<dbReference type="OrthoDB" id="9804543at2"/>
<dbReference type="InterPro" id="IPR011051">
    <property type="entry name" value="RmlC_Cupin_sf"/>
</dbReference>
<evidence type="ECO:0000256" key="1">
    <source>
        <dbReference type="ARBA" id="ARBA00022491"/>
    </source>
</evidence>
<evidence type="ECO:0000256" key="5">
    <source>
        <dbReference type="SAM" id="MobiDB-lite"/>
    </source>
</evidence>
<dbReference type="Gene3D" id="2.60.120.10">
    <property type="entry name" value="Jelly Rolls"/>
    <property type="match status" value="1"/>
</dbReference>
<protein>
    <submittedName>
        <fullName evidence="7">AraC family transcriptional regulator</fullName>
    </submittedName>
</protein>
<evidence type="ECO:0000313" key="8">
    <source>
        <dbReference type="Proteomes" id="UP000288587"/>
    </source>
</evidence>
<evidence type="ECO:0000256" key="4">
    <source>
        <dbReference type="ARBA" id="ARBA00023163"/>
    </source>
</evidence>
<dbReference type="Proteomes" id="UP000288587">
    <property type="component" value="Unassembled WGS sequence"/>
</dbReference>
<organism evidence="7 8">
    <name type="scientific">Inhella crocodyli</name>
    <dbReference type="NCBI Taxonomy" id="2499851"/>
    <lineage>
        <taxon>Bacteria</taxon>
        <taxon>Pseudomonadati</taxon>
        <taxon>Pseudomonadota</taxon>
        <taxon>Betaproteobacteria</taxon>
        <taxon>Burkholderiales</taxon>
        <taxon>Sphaerotilaceae</taxon>
        <taxon>Inhella</taxon>
    </lineage>
</organism>
<dbReference type="SMART" id="SM00342">
    <property type="entry name" value="HTH_ARAC"/>
    <property type="match status" value="1"/>
</dbReference>
<name>A0A437LSK6_9BURK</name>
<dbReference type="Pfam" id="PF12833">
    <property type="entry name" value="HTH_18"/>
    <property type="match status" value="1"/>
</dbReference>
<evidence type="ECO:0000256" key="2">
    <source>
        <dbReference type="ARBA" id="ARBA00023015"/>
    </source>
</evidence>
<dbReference type="PANTHER" id="PTHR11019:SF199">
    <property type="entry name" value="HTH-TYPE TRANSCRIPTIONAL REGULATOR NIMR"/>
    <property type="match status" value="1"/>
</dbReference>
<dbReference type="GO" id="GO:0003700">
    <property type="term" value="F:DNA-binding transcription factor activity"/>
    <property type="evidence" value="ECO:0007669"/>
    <property type="project" value="InterPro"/>
</dbReference>
<dbReference type="EMBL" id="SACM01000001">
    <property type="protein sequence ID" value="RVT88374.1"/>
    <property type="molecule type" value="Genomic_DNA"/>
</dbReference>
<keyword evidence="3" id="KW-0238">DNA-binding</keyword>
<dbReference type="InterPro" id="IPR018060">
    <property type="entry name" value="HTH_AraC"/>
</dbReference>
<dbReference type="PROSITE" id="PS01124">
    <property type="entry name" value="HTH_ARAC_FAMILY_2"/>
    <property type="match status" value="1"/>
</dbReference>
<sequence>MAARPPAKRTPPSRTPLPVLDPERHAPSPQRPVRARARRMASSMEIRPHHHAWGQLVFSAQGAVRVETQDGERGHAFIVPPGRAVWIPPGVQHAVTAIQQADLRTLYVQAGALPWPACRVMEASPLMQAVVQALADGDTPAAPQGAEQARVQALTTLLLDEAQRARPVPLGLPLPQEPRLRRLCQALLDDPGRHTDLAGWATEVGASERTLHRLFRAELGTGFREWRAQLLLAHGLTLAARGTPMGVIAAELGYASASAFSAMVTRTVGMPPKRFFAQA</sequence>
<dbReference type="AlphaFoldDB" id="A0A437LSK6"/>
<dbReference type="PANTHER" id="PTHR11019">
    <property type="entry name" value="HTH-TYPE TRANSCRIPTIONAL REGULATOR NIMR"/>
    <property type="match status" value="1"/>
</dbReference>
<dbReference type="InterPro" id="IPR014710">
    <property type="entry name" value="RmlC-like_jellyroll"/>
</dbReference>
<keyword evidence="4" id="KW-0804">Transcription</keyword>
<feature type="region of interest" description="Disordered" evidence="5">
    <location>
        <begin position="1"/>
        <end position="35"/>
    </location>
</feature>
<dbReference type="FunFam" id="1.10.10.60:FF:000132">
    <property type="entry name" value="AraC family transcriptional regulator"/>
    <property type="match status" value="1"/>
</dbReference>
<evidence type="ECO:0000259" key="6">
    <source>
        <dbReference type="PROSITE" id="PS01124"/>
    </source>
</evidence>
<dbReference type="Gene3D" id="1.10.10.60">
    <property type="entry name" value="Homeodomain-like"/>
    <property type="match status" value="1"/>
</dbReference>
<accession>A0A437LSK6</accession>
<evidence type="ECO:0000313" key="7">
    <source>
        <dbReference type="EMBL" id="RVT88374.1"/>
    </source>
</evidence>
<dbReference type="GO" id="GO:0043565">
    <property type="term" value="F:sequence-specific DNA binding"/>
    <property type="evidence" value="ECO:0007669"/>
    <property type="project" value="InterPro"/>
</dbReference>